<protein>
    <submittedName>
        <fullName evidence="2">Uncharacterized protein</fullName>
    </submittedName>
</protein>
<reference evidence="2 3" key="1">
    <citation type="journal article" date="2024" name="J Genomics">
        <title>Draft genome sequencing and assembly of Favolaschia claudopus CIRM-BRFM 2984 isolated from oak limbs.</title>
        <authorList>
            <person name="Navarro D."/>
            <person name="Drula E."/>
            <person name="Chaduli D."/>
            <person name="Cazenave R."/>
            <person name="Ahrendt S."/>
            <person name="Wang J."/>
            <person name="Lipzen A."/>
            <person name="Daum C."/>
            <person name="Barry K."/>
            <person name="Grigoriev I.V."/>
            <person name="Favel A."/>
            <person name="Rosso M.N."/>
            <person name="Martin F."/>
        </authorList>
    </citation>
    <scope>NUCLEOTIDE SEQUENCE [LARGE SCALE GENOMIC DNA]</scope>
    <source>
        <strain evidence="2 3">CIRM-BRFM 2984</strain>
    </source>
</reference>
<feature type="coiled-coil region" evidence="1">
    <location>
        <begin position="309"/>
        <end position="336"/>
    </location>
</feature>
<comment type="caution">
    <text evidence="2">The sequence shown here is derived from an EMBL/GenBank/DDBJ whole genome shotgun (WGS) entry which is preliminary data.</text>
</comment>
<dbReference type="Proteomes" id="UP001362999">
    <property type="component" value="Unassembled WGS sequence"/>
</dbReference>
<proteinExistence type="predicted"/>
<keyword evidence="3" id="KW-1185">Reference proteome</keyword>
<evidence type="ECO:0000313" key="3">
    <source>
        <dbReference type="Proteomes" id="UP001362999"/>
    </source>
</evidence>
<evidence type="ECO:0000256" key="1">
    <source>
        <dbReference type="SAM" id="Coils"/>
    </source>
</evidence>
<name>A0AAW0EBH3_9AGAR</name>
<sequence>MPTDTPVKIAFNALVEDVMILILAYCDVADVVAFSGSPRPEGSLRPKSAGQVFGVKKWTDRVWRWKSEEMGNALGRKEMGFLGDVGLCACEFERRRQSEDLVFACVRQLYVWTFGGRRNLEQVGTGTGTGTLQTSEEHVKFIAQENTGASCRRRPRLPAPRNAKNQVRFSDADTGLMLSYYAMRKTSQHSPTRRRPSADGERIVSTFLRQRGWRRRVFVGRRTAKNQLFNLGGGKGAAPAIVARRNAKNRVRVLWWRWGSGQSSVRTREPDASAPLGGRRKIEFSNFGVRRRREVSRNTLIYMSRKKVEASSRNRANDLELRIQRATRRVGDLGNANSDKQYLNSAFNLKTSSGGRRSRFGHADLDEGAAKGERERAEEVVRGTRRGIVRGREESGELLRQGLIYRRVEMALFV</sequence>
<dbReference type="AlphaFoldDB" id="A0AAW0EBH3"/>
<dbReference type="EMBL" id="JAWWNJ010000002">
    <property type="protein sequence ID" value="KAK7062236.1"/>
    <property type="molecule type" value="Genomic_DNA"/>
</dbReference>
<gene>
    <name evidence="2" type="ORF">R3P38DRAFT_3492172</name>
</gene>
<accession>A0AAW0EBH3</accession>
<evidence type="ECO:0000313" key="2">
    <source>
        <dbReference type="EMBL" id="KAK7062236.1"/>
    </source>
</evidence>
<organism evidence="2 3">
    <name type="scientific">Favolaschia claudopus</name>
    <dbReference type="NCBI Taxonomy" id="2862362"/>
    <lineage>
        <taxon>Eukaryota</taxon>
        <taxon>Fungi</taxon>
        <taxon>Dikarya</taxon>
        <taxon>Basidiomycota</taxon>
        <taxon>Agaricomycotina</taxon>
        <taxon>Agaricomycetes</taxon>
        <taxon>Agaricomycetidae</taxon>
        <taxon>Agaricales</taxon>
        <taxon>Marasmiineae</taxon>
        <taxon>Mycenaceae</taxon>
        <taxon>Favolaschia</taxon>
    </lineage>
</organism>
<keyword evidence="1" id="KW-0175">Coiled coil</keyword>